<protein>
    <submittedName>
        <fullName evidence="1">Uncharacterized protein</fullName>
    </submittedName>
</protein>
<organism evidence="1 2">
    <name type="scientific">Lithospermum erythrorhizon</name>
    <name type="common">Purple gromwell</name>
    <name type="synonym">Lithospermum officinale var. erythrorhizon</name>
    <dbReference type="NCBI Taxonomy" id="34254"/>
    <lineage>
        <taxon>Eukaryota</taxon>
        <taxon>Viridiplantae</taxon>
        <taxon>Streptophyta</taxon>
        <taxon>Embryophyta</taxon>
        <taxon>Tracheophyta</taxon>
        <taxon>Spermatophyta</taxon>
        <taxon>Magnoliopsida</taxon>
        <taxon>eudicotyledons</taxon>
        <taxon>Gunneridae</taxon>
        <taxon>Pentapetalae</taxon>
        <taxon>asterids</taxon>
        <taxon>lamiids</taxon>
        <taxon>Boraginales</taxon>
        <taxon>Boraginaceae</taxon>
        <taxon>Boraginoideae</taxon>
        <taxon>Lithospermeae</taxon>
        <taxon>Lithospermum</taxon>
    </lineage>
</organism>
<evidence type="ECO:0000313" key="2">
    <source>
        <dbReference type="Proteomes" id="UP001454036"/>
    </source>
</evidence>
<dbReference type="Proteomes" id="UP001454036">
    <property type="component" value="Unassembled WGS sequence"/>
</dbReference>
<comment type="caution">
    <text evidence="1">The sequence shown here is derived from an EMBL/GenBank/DDBJ whole genome shotgun (WGS) entry which is preliminary data.</text>
</comment>
<proteinExistence type="predicted"/>
<sequence length="126" mass="14690">MLSWFNTLLEEEIHHLKTEKTSAFTKELVTACRMKTCTLNEVLTNATTGNYWIRGLLRLIDDRQQLYYVACSSYFTKIKYDIGYRYTCFFCKKEVLASLRPLVIMSIADHTNIILVIAIQEDGFCK</sequence>
<reference evidence="1 2" key="1">
    <citation type="submission" date="2024-01" db="EMBL/GenBank/DDBJ databases">
        <title>The complete chloroplast genome sequence of Lithospermum erythrorhizon: insights into the phylogenetic relationship among Boraginaceae species and the maternal lineages of purple gromwells.</title>
        <authorList>
            <person name="Okada T."/>
            <person name="Watanabe K."/>
        </authorList>
    </citation>
    <scope>NUCLEOTIDE SEQUENCE [LARGE SCALE GENOMIC DNA]</scope>
</reference>
<keyword evidence="2" id="KW-1185">Reference proteome</keyword>
<dbReference type="SUPFAM" id="SSF50249">
    <property type="entry name" value="Nucleic acid-binding proteins"/>
    <property type="match status" value="1"/>
</dbReference>
<name>A0AAV3RZX4_LITER</name>
<gene>
    <name evidence="1" type="ORF">LIER_34576</name>
</gene>
<dbReference type="EMBL" id="BAABME010014568">
    <property type="protein sequence ID" value="GAA0187288.1"/>
    <property type="molecule type" value="Genomic_DNA"/>
</dbReference>
<dbReference type="AlphaFoldDB" id="A0AAV3RZX4"/>
<accession>A0AAV3RZX4</accession>
<dbReference type="InterPro" id="IPR012340">
    <property type="entry name" value="NA-bd_OB-fold"/>
</dbReference>
<evidence type="ECO:0000313" key="1">
    <source>
        <dbReference type="EMBL" id="GAA0187288.1"/>
    </source>
</evidence>